<keyword evidence="3" id="KW-1185">Reference proteome</keyword>
<dbReference type="SUPFAM" id="SSF109604">
    <property type="entry name" value="HD-domain/PDEase-like"/>
    <property type="match status" value="1"/>
</dbReference>
<dbReference type="AlphaFoldDB" id="A0A5K7YME9"/>
<dbReference type="EMBL" id="AP021874">
    <property type="protein sequence ID" value="BBO70922.1"/>
    <property type="molecule type" value="Genomic_DNA"/>
</dbReference>
<keyword evidence="2" id="KW-0378">Hydrolase</keyword>
<dbReference type="InterPro" id="IPR052340">
    <property type="entry name" value="RNase_Y/CdgJ"/>
</dbReference>
<organism evidence="2 3">
    <name type="scientific">Desulfosarcina alkanivorans</name>
    <dbReference type="NCBI Taxonomy" id="571177"/>
    <lineage>
        <taxon>Bacteria</taxon>
        <taxon>Pseudomonadati</taxon>
        <taxon>Thermodesulfobacteriota</taxon>
        <taxon>Desulfobacteria</taxon>
        <taxon>Desulfobacterales</taxon>
        <taxon>Desulfosarcinaceae</taxon>
        <taxon>Desulfosarcina</taxon>
    </lineage>
</organism>
<evidence type="ECO:0000313" key="3">
    <source>
        <dbReference type="Proteomes" id="UP000427906"/>
    </source>
</evidence>
<protein>
    <submittedName>
        <fullName evidence="2">HD family phosphohydrolase</fullName>
    </submittedName>
</protein>
<evidence type="ECO:0000313" key="2">
    <source>
        <dbReference type="EMBL" id="BBO70922.1"/>
    </source>
</evidence>
<proteinExistence type="predicted"/>
<dbReference type="PANTHER" id="PTHR33525">
    <property type="match status" value="1"/>
</dbReference>
<name>A0A5K7YME9_9BACT</name>
<evidence type="ECO:0000259" key="1">
    <source>
        <dbReference type="PROSITE" id="PS51833"/>
    </source>
</evidence>
<accession>A0A5K7YME9</accession>
<dbReference type="Proteomes" id="UP000427906">
    <property type="component" value="Chromosome"/>
</dbReference>
<sequence length="277" mass="30893">MFKKVAQSAQLVSLPDIYLKLKELIDDPDYTMAEVALLVGRDPGMAARFLRVVNSPLNRRAVKIETVSHAVSLLGIRQVHDIVLTASVAEAFSGIQTDVMNMKKFWQGSFYCAVMTKRLALECGIMDTDRLFVIGLLHDIGHLFMYLSIPEAAQQAVLTARDLDRPLYQVEREQLGFDYARLGGVVMKQWDLPKIFQVITFFHPEPGQADRFTEETALLHLSALLVMSDLENGDFGKGAFSVDPSAMQTAGLTEEQCLDLRRTAASEFAEVSDSLFL</sequence>
<gene>
    <name evidence="2" type="ORF">DSCA_48520</name>
</gene>
<feature type="domain" description="HDOD" evidence="1">
    <location>
        <begin position="11"/>
        <end position="206"/>
    </location>
</feature>
<dbReference type="Gene3D" id="1.10.3210.10">
    <property type="entry name" value="Hypothetical protein af1432"/>
    <property type="match status" value="1"/>
</dbReference>
<dbReference type="GO" id="GO:0016787">
    <property type="term" value="F:hydrolase activity"/>
    <property type="evidence" value="ECO:0007669"/>
    <property type="project" value="UniProtKB-KW"/>
</dbReference>
<dbReference type="Pfam" id="PF08668">
    <property type="entry name" value="HDOD"/>
    <property type="match status" value="1"/>
</dbReference>
<dbReference type="InterPro" id="IPR013976">
    <property type="entry name" value="HDOD"/>
</dbReference>
<dbReference type="PROSITE" id="PS51833">
    <property type="entry name" value="HDOD"/>
    <property type="match status" value="1"/>
</dbReference>
<reference evidence="2 3" key="1">
    <citation type="submission" date="2019-11" db="EMBL/GenBank/DDBJ databases">
        <title>Comparative genomics of hydrocarbon-degrading Desulfosarcina strains.</title>
        <authorList>
            <person name="Watanabe M."/>
            <person name="Kojima H."/>
            <person name="Fukui M."/>
        </authorList>
    </citation>
    <scope>NUCLEOTIDE SEQUENCE [LARGE SCALE GENOMIC DNA]</scope>
    <source>
        <strain evidence="2 3">PL12</strain>
    </source>
</reference>
<dbReference type="KEGG" id="dalk:DSCA_48520"/>
<dbReference type="PANTHER" id="PTHR33525:SF3">
    <property type="entry name" value="RIBONUCLEASE Y"/>
    <property type="match status" value="1"/>
</dbReference>